<accession>A0A6L2N0T2</accession>
<proteinExistence type="predicted"/>
<sequence length="676" mass="76814">MLTPTFAENHNLVAFLEKPAESAGFDQIIDFLKSKPIHYALTVNPTIYVSCVKQFWATEKMKKDNDQEKIQALVDKKKAWRAWGTVDMGDTPVETHQTPIVDQPSTSKPQNTQKPRRKQRKEAEVSHDESEDKDYVPTYSSDLLPSAKVAQAKEITALKKKVFKLNEWRKLRFGGLIRLKKIGSEIALDDETQGRTNDGEMFRVDDLFREEVVMETTTGVKDSAAPTKDVTEDEVTMAQALVALKITTVVPTPRAKTIVFHEQKQSQIPIVSSSNDKGKAKMIELEVPIKKKDQMRIDEAYARKLEAEEQELKGFKQKKRKNSLRCKRQDFPDDGDEVLIEATPISSRSPTIIDYKIHKEGKKNYFKIIKADGNSQVYQTFKKMFKNFNREDLEVMWAIVKDKFKKGKDDMDNLLFRTLKTMFEHHVEDTIWKYQQGLAKLPHNMTPSPQQHRSIFLFAKMSCVYASLTMYDAESNVANQDHAEHQSEFVFVEPRPVGLTDVEVGEEYEVVVTNFVGVSSSYDSSGHKRQPNECIENDARASCAPIKMCGLGRERQSFNGNGVASTFSRVVATELVGSTRAESQDEGEAFNHGDTPLVMKMRFFASRRCSKACGNCRAGNFETEPYIVTYNLILSHASAVQRHRQKYQVILLMLFAVVVVKQPAGKQLNCDTRSLS</sequence>
<protein>
    <submittedName>
        <fullName evidence="2">Beta-glucosidase 44-like</fullName>
    </submittedName>
</protein>
<reference evidence="2" key="1">
    <citation type="journal article" date="2019" name="Sci. Rep.">
        <title>Draft genome of Tanacetum cinerariifolium, the natural source of mosquito coil.</title>
        <authorList>
            <person name="Yamashiro T."/>
            <person name="Shiraishi A."/>
            <person name="Satake H."/>
            <person name="Nakayama K."/>
        </authorList>
    </citation>
    <scope>NUCLEOTIDE SEQUENCE</scope>
</reference>
<feature type="region of interest" description="Disordered" evidence="1">
    <location>
        <begin position="87"/>
        <end position="138"/>
    </location>
</feature>
<dbReference type="EMBL" id="BKCJ010007953">
    <property type="protein sequence ID" value="GEU79818.1"/>
    <property type="molecule type" value="Genomic_DNA"/>
</dbReference>
<dbReference type="Gene3D" id="3.20.20.80">
    <property type="entry name" value="Glycosidases"/>
    <property type="match status" value="1"/>
</dbReference>
<feature type="compositionally biased region" description="Basic and acidic residues" evidence="1">
    <location>
        <begin position="121"/>
        <end position="135"/>
    </location>
</feature>
<comment type="caution">
    <text evidence="2">The sequence shown here is derived from an EMBL/GenBank/DDBJ whole genome shotgun (WGS) entry which is preliminary data.</text>
</comment>
<evidence type="ECO:0000256" key="1">
    <source>
        <dbReference type="SAM" id="MobiDB-lite"/>
    </source>
</evidence>
<name>A0A6L2N0T2_TANCI</name>
<organism evidence="2">
    <name type="scientific">Tanacetum cinerariifolium</name>
    <name type="common">Dalmatian daisy</name>
    <name type="synonym">Chrysanthemum cinerariifolium</name>
    <dbReference type="NCBI Taxonomy" id="118510"/>
    <lineage>
        <taxon>Eukaryota</taxon>
        <taxon>Viridiplantae</taxon>
        <taxon>Streptophyta</taxon>
        <taxon>Embryophyta</taxon>
        <taxon>Tracheophyta</taxon>
        <taxon>Spermatophyta</taxon>
        <taxon>Magnoliopsida</taxon>
        <taxon>eudicotyledons</taxon>
        <taxon>Gunneridae</taxon>
        <taxon>Pentapetalae</taxon>
        <taxon>asterids</taxon>
        <taxon>campanulids</taxon>
        <taxon>Asterales</taxon>
        <taxon>Asteraceae</taxon>
        <taxon>Asteroideae</taxon>
        <taxon>Anthemideae</taxon>
        <taxon>Anthemidinae</taxon>
        <taxon>Tanacetum</taxon>
    </lineage>
</organism>
<gene>
    <name evidence="2" type="ORF">Tci_051796</name>
</gene>
<evidence type="ECO:0000313" key="2">
    <source>
        <dbReference type="EMBL" id="GEU79818.1"/>
    </source>
</evidence>
<feature type="compositionally biased region" description="Polar residues" evidence="1">
    <location>
        <begin position="94"/>
        <end position="113"/>
    </location>
</feature>
<dbReference type="AlphaFoldDB" id="A0A6L2N0T2"/>